<dbReference type="SUPFAM" id="SSF52540">
    <property type="entry name" value="P-loop containing nucleoside triphosphate hydrolases"/>
    <property type="match status" value="1"/>
</dbReference>
<proteinExistence type="predicted"/>
<protein>
    <submittedName>
        <fullName evidence="1">Uncharacterized protein</fullName>
    </submittedName>
</protein>
<accession>A0A1H6F326</accession>
<dbReference type="AlphaFoldDB" id="A0A1H6F326"/>
<dbReference type="Gene3D" id="3.40.50.300">
    <property type="entry name" value="P-loop containing nucleotide triphosphate hydrolases"/>
    <property type="match status" value="1"/>
</dbReference>
<reference evidence="1 2" key="1">
    <citation type="submission" date="2016-10" db="EMBL/GenBank/DDBJ databases">
        <authorList>
            <person name="de Groot N.N."/>
        </authorList>
    </citation>
    <scope>NUCLEOTIDE SEQUENCE [LARGE SCALE GENOMIC DNA]</scope>
    <source>
        <strain evidence="1 2">CGMCC 4.7037</strain>
    </source>
</reference>
<dbReference type="InterPro" id="IPR027417">
    <property type="entry name" value="P-loop_NTPase"/>
</dbReference>
<evidence type="ECO:0000313" key="1">
    <source>
        <dbReference type="EMBL" id="SEH03344.1"/>
    </source>
</evidence>
<gene>
    <name evidence="1" type="ORF">SAMN05444920_13562</name>
</gene>
<dbReference type="Proteomes" id="UP000236732">
    <property type="component" value="Unassembled WGS sequence"/>
</dbReference>
<evidence type="ECO:0000313" key="2">
    <source>
        <dbReference type="Proteomes" id="UP000236732"/>
    </source>
</evidence>
<sequence length="90" mass="9626">MVGDPDLLILDEPTVGLDVEGRRALWQDLVRGGLAALLGLEDDSEVVAEVGRGDEVAAAVEEHSPDVIRSTSRCPACPAWRWRSACRDGG</sequence>
<organism evidence="1 2">
    <name type="scientific">Nonomuraea solani</name>
    <dbReference type="NCBI Taxonomy" id="1144553"/>
    <lineage>
        <taxon>Bacteria</taxon>
        <taxon>Bacillati</taxon>
        <taxon>Actinomycetota</taxon>
        <taxon>Actinomycetes</taxon>
        <taxon>Streptosporangiales</taxon>
        <taxon>Streptosporangiaceae</taxon>
        <taxon>Nonomuraea</taxon>
    </lineage>
</organism>
<name>A0A1H6F326_9ACTN</name>
<dbReference type="EMBL" id="FNVT01000035">
    <property type="protein sequence ID" value="SEH03344.1"/>
    <property type="molecule type" value="Genomic_DNA"/>
</dbReference>
<keyword evidence="2" id="KW-1185">Reference proteome</keyword>